<organism evidence="3 4">
    <name type="scientific">Elaeis guineensis var. tenera</name>
    <name type="common">Oil palm</name>
    <dbReference type="NCBI Taxonomy" id="51953"/>
    <lineage>
        <taxon>Eukaryota</taxon>
        <taxon>Viridiplantae</taxon>
        <taxon>Streptophyta</taxon>
        <taxon>Embryophyta</taxon>
        <taxon>Tracheophyta</taxon>
        <taxon>Spermatophyta</taxon>
        <taxon>Magnoliopsida</taxon>
        <taxon>Liliopsida</taxon>
        <taxon>Arecaceae</taxon>
        <taxon>Arecoideae</taxon>
        <taxon>Cocoseae</taxon>
        <taxon>Elaeidinae</taxon>
        <taxon>Elaeis</taxon>
    </lineage>
</organism>
<evidence type="ECO:0000256" key="2">
    <source>
        <dbReference type="SAM" id="SignalP"/>
    </source>
</evidence>
<dbReference type="PANTHER" id="PTHR34961">
    <property type="entry name" value="TRANSMEMBRANE PROTEIN"/>
    <property type="match status" value="1"/>
</dbReference>
<proteinExistence type="predicted"/>
<accession>A0A6I9RWQ8</accession>
<sequence length="185" mass="20244">MPLSTNTLLLLSPNSHPNISFATNNTMPSLILLVLLLSLSINACDGRHLIVHDKDFNRAFHHSSKDSAVVRLDDKTSAPPKQASSEEEIRSSATVGRPKDLEAPIKDVEAKRDAAVSGSEVLMPSSHAGLLRTTRPKVRSGRRVQSLLEYESNEVTIGFNETNAVVDLLAMDYPKPRRGPSTHNK</sequence>
<evidence type="ECO:0000313" key="4">
    <source>
        <dbReference type="RefSeq" id="XP_010933685.2"/>
    </source>
</evidence>
<dbReference type="GeneID" id="105054015"/>
<keyword evidence="2" id="KW-0732">Signal</keyword>
<feature type="signal peptide" evidence="2">
    <location>
        <begin position="1"/>
        <end position="46"/>
    </location>
</feature>
<evidence type="ECO:0000256" key="1">
    <source>
        <dbReference type="SAM" id="MobiDB-lite"/>
    </source>
</evidence>
<dbReference type="KEGG" id="egu:105054015"/>
<dbReference type="InParanoid" id="A0A6I9RWQ8"/>
<name>A0A6I9RWQ8_ELAGV</name>
<feature type="chain" id="PRO_5026789240" evidence="2">
    <location>
        <begin position="47"/>
        <end position="185"/>
    </location>
</feature>
<feature type="region of interest" description="Disordered" evidence="1">
    <location>
        <begin position="68"/>
        <end position="103"/>
    </location>
</feature>
<reference evidence="4" key="1">
    <citation type="submission" date="2025-08" db="UniProtKB">
        <authorList>
            <consortium name="RefSeq"/>
        </authorList>
    </citation>
    <scope>IDENTIFICATION</scope>
</reference>
<dbReference type="InterPro" id="IPR053313">
    <property type="entry name" value="RGF"/>
</dbReference>
<evidence type="ECO:0000313" key="3">
    <source>
        <dbReference type="Proteomes" id="UP000504607"/>
    </source>
</evidence>
<gene>
    <name evidence="4" type="primary">LOC105054015</name>
</gene>
<dbReference type="RefSeq" id="XP_010933685.2">
    <property type="nucleotide sequence ID" value="XM_010935383.3"/>
</dbReference>
<dbReference type="AlphaFoldDB" id="A0A6I9RWQ8"/>
<dbReference type="PANTHER" id="PTHR34961:SF7">
    <property type="entry name" value="TRANSMEMBRANE PROTEIN"/>
    <property type="match status" value="1"/>
</dbReference>
<protein>
    <submittedName>
        <fullName evidence="4">Uncharacterized protein LOC105054015</fullName>
    </submittedName>
</protein>
<keyword evidence="3" id="KW-1185">Reference proteome</keyword>
<dbReference type="Proteomes" id="UP000504607">
    <property type="component" value="Chromosome 11"/>
</dbReference>